<gene>
    <name evidence="2" type="ORF">ALC57_11952</name>
</gene>
<sequence>MLKCAVTSNPDYLVREKERERRKMERTVDSISQVYARKRTAVSRRDARTPVPMDSANVGPTFLSQGT</sequence>
<organism evidence="2 3">
    <name type="scientific">Trachymyrmex cornetzi</name>
    <dbReference type="NCBI Taxonomy" id="471704"/>
    <lineage>
        <taxon>Eukaryota</taxon>
        <taxon>Metazoa</taxon>
        <taxon>Ecdysozoa</taxon>
        <taxon>Arthropoda</taxon>
        <taxon>Hexapoda</taxon>
        <taxon>Insecta</taxon>
        <taxon>Pterygota</taxon>
        <taxon>Neoptera</taxon>
        <taxon>Endopterygota</taxon>
        <taxon>Hymenoptera</taxon>
        <taxon>Apocrita</taxon>
        <taxon>Aculeata</taxon>
        <taxon>Formicoidea</taxon>
        <taxon>Formicidae</taxon>
        <taxon>Myrmicinae</taxon>
        <taxon>Trachymyrmex</taxon>
    </lineage>
</organism>
<dbReference type="AlphaFoldDB" id="A0A151J1Q9"/>
<evidence type="ECO:0000313" key="3">
    <source>
        <dbReference type="Proteomes" id="UP000078492"/>
    </source>
</evidence>
<dbReference type="EMBL" id="KQ980493">
    <property type="protein sequence ID" value="KYN15815.1"/>
    <property type="molecule type" value="Genomic_DNA"/>
</dbReference>
<feature type="region of interest" description="Disordered" evidence="1">
    <location>
        <begin position="39"/>
        <end position="67"/>
    </location>
</feature>
<evidence type="ECO:0000313" key="2">
    <source>
        <dbReference type="EMBL" id="KYN15815.1"/>
    </source>
</evidence>
<dbReference type="Proteomes" id="UP000078492">
    <property type="component" value="Unassembled WGS sequence"/>
</dbReference>
<evidence type="ECO:0000256" key="1">
    <source>
        <dbReference type="SAM" id="MobiDB-lite"/>
    </source>
</evidence>
<keyword evidence="3" id="KW-1185">Reference proteome</keyword>
<proteinExistence type="predicted"/>
<reference evidence="2 3" key="1">
    <citation type="submission" date="2015-09" db="EMBL/GenBank/DDBJ databases">
        <title>Trachymyrmex cornetzi WGS genome.</title>
        <authorList>
            <person name="Nygaard S."/>
            <person name="Hu H."/>
            <person name="Boomsma J."/>
            <person name="Zhang G."/>
        </authorList>
    </citation>
    <scope>NUCLEOTIDE SEQUENCE [LARGE SCALE GENOMIC DNA]</scope>
    <source>
        <strain evidence="2">Tcor2-1</strain>
        <tissue evidence="2">Whole body</tissue>
    </source>
</reference>
<accession>A0A151J1Q9</accession>
<name>A0A151J1Q9_9HYME</name>
<protein>
    <submittedName>
        <fullName evidence="2">Uncharacterized protein</fullName>
    </submittedName>
</protein>